<organism evidence="2 3">
    <name type="scientific">Seminavis robusta</name>
    <dbReference type="NCBI Taxonomy" id="568900"/>
    <lineage>
        <taxon>Eukaryota</taxon>
        <taxon>Sar</taxon>
        <taxon>Stramenopiles</taxon>
        <taxon>Ochrophyta</taxon>
        <taxon>Bacillariophyta</taxon>
        <taxon>Bacillariophyceae</taxon>
        <taxon>Bacillariophycidae</taxon>
        <taxon>Naviculales</taxon>
        <taxon>Naviculaceae</taxon>
        <taxon>Seminavis</taxon>
    </lineage>
</organism>
<evidence type="ECO:0000259" key="1">
    <source>
        <dbReference type="Pfam" id="PF00144"/>
    </source>
</evidence>
<dbReference type="OrthoDB" id="5946976at2759"/>
<dbReference type="InterPro" id="IPR012338">
    <property type="entry name" value="Beta-lactam/transpept-like"/>
</dbReference>
<feature type="domain" description="Beta-lactamase-related" evidence="1">
    <location>
        <begin position="2"/>
        <end position="186"/>
    </location>
</feature>
<dbReference type="Gene3D" id="3.40.710.10">
    <property type="entry name" value="DD-peptidase/beta-lactamase superfamily"/>
    <property type="match status" value="1"/>
</dbReference>
<dbReference type="EMBL" id="CAICTM010001007">
    <property type="protein sequence ID" value="CAB9519337.1"/>
    <property type="molecule type" value="Genomic_DNA"/>
</dbReference>
<dbReference type="PANTHER" id="PTHR46825:SF9">
    <property type="entry name" value="BETA-LACTAMASE-RELATED DOMAIN-CONTAINING PROTEIN"/>
    <property type="match status" value="1"/>
</dbReference>
<proteinExistence type="predicted"/>
<comment type="caution">
    <text evidence="2">The sequence shown here is derived from an EMBL/GenBank/DDBJ whole genome shotgun (WGS) entry which is preliminary data.</text>
</comment>
<name>A0A9N8EDA7_9STRA</name>
<accession>A0A9N8EDA7</accession>
<sequence length="217" mass="23750">MGIIVAGHIVEETTGMTWEAALASLLFEPLGIQLTADPISKMTGAPNNSRDAWGHSKCLNFLIPCDPAFPFFECDNPTVYGPAGTFSGPHAAMARYLAFHVACHRGDHDGLLLSQESCQTLHSPANASITTGFGVYGYGWFCIEEGRVCYHDSSNVLNLYEAWLVFDKNRAYAAMTNQPPTPEAYDAVNHTITTMIELPEDQEDCSARIPSSVYIDH</sequence>
<dbReference type="AlphaFoldDB" id="A0A9N8EDA7"/>
<dbReference type="InterPro" id="IPR001466">
    <property type="entry name" value="Beta-lactam-related"/>
</dbReference>
<dbReference type="InterPro" id="IPR050491">
    <property type="entry name" value="AmpC-like"/>
</dbReference>
<reference evidence="2" key="1">
    <citation type="submission" date="2020-06" db="EMBL/GenBank/DDBJ databases">
        <authorList>
            <consortium name="Plant Systems Biology data submission"/>
        </authorList>
    </citation>
    <scope>NUCLEOTIDE SEQUENCE</scope>
    <source>
        <strain evidence="2">D6</strain>
    </source>
</reference>
<evidence type="ECO:0000313" key="3">
    <source>
        <dbReference type="Proteomes" id="UP001153069"/>
    </source>
</evidence>
<dbReference type="SUPFAM" id="SSF56601">
    <property type="entry name" value="beta-lactamase/transpeptidase-like"/>
    <property type="match status" value="1"/>
</dbReference>
<dbReference type="Pfam" id="PF00144">
    <property type="entry name" value="Beta-lactamase"/>
    <property type="match status" value="1"/>
</dbReference>
<keyword evidence="3" id="KW-1185">Reference proteome</keyword>
<evidence type="ECO:0000313" key="2">
    <source>
        <dbReference type="EMBL" id="CAB9519337.1"/>
    </source>
</evidence>
<dbReference type="PANTHER" id="PTHR46825">
    <property type="entry name" value="D-ALANYL-D-ALANINE-CARBOXYPEPTIDASE/ENDOPEPTIDASE AMPH"/>
    <property type="match status" value="1"/>
</dbReference>
<protein>
    <submittedName>
        <fullName evidence="2">Beta-lactamase</fullName>
    </submittedName>
</protein>
<dbReference type="Proteomes" id="UP001153069">
    <property type="component" value="Unassembled WGS sequence"/>
</dbReference>
<gene>
    <name evidence="2" type="ORF">SEMRO_1009_G230740.1</name>
</gene>